<accession>A0A848LY99</accession>
<protein>
    <submittedName>
        <fullName evidence="3">Uncharacterized protein</fullName>
    </submittedName>
</protein>
<feature type="transmembrane region" description="Helical" evidence="2">
    <location>
        <begin position="343"/>
        <end position="363"/>
    </location>
</feature>
<feature type="region of interest" description="Disordered" evidence="1">
    <location>
        <begin position="183"/>
        <end position="209"/>
    </location>
</feature>
<proteinExistence type="predicted"/>
<sequence length="573" mass="60288">MRQFIYGLSLPIHLARALLANPAARKLYLRVGLYQTVAALALALGWMSCSHKAVETANRHESRGDAKRTEEIRKAAAALAAQRLKEAEARANRRLGDAGAAPDLADAGETSRRDMAAPAMDGGLAANAGDTADSGIAANGGAGGGNRAAGGGLPASGGVPTSHGIAADAGVAANNDVGPDGGISAIAGGTTDSGGAADGGTAVGRSRRQTQAYAEARLEQRVRDLETLTRGDDAGTSLSETIAGLVVEATRIAETSTREHLDEATAEDGDTAADDDEVADADGDTADDDTVADEAVEEDGGTAVAGKTPPSSGDGDAPRKSVRVKLQGEDISLGGKDLSEVGIAFWAALFAALQVAQWVVIALSREYHDVIAREASLLTGVEPEDEAMQPRVHVDFAWIRKKVKRRWRAMLLFVVGVPAMLVLTMPVLCNTHVVSVLSTAWGAYWLVVFTAAKSARAWEATTSPRPPWFLRAWTWLTTKVPGMRWGFLQRYGALWERRTQEVLAPVSTVERHPYAYAGLALIRFLGAFPPMKFFLRPLIPVASAHLLAEETAARAAMKPPPEKPTIPAGETGA</sequence>
<dbReference type="AlphaFoldDB" id="A0A848LY99"/>
<keyword evidence="4" id="KW-1185">Reference proteome</keyword>
<feature type="region of interest" description="Disordered" evidence="1">
    <location>
        <begin position="553"/>
        <end position="573"/>
    </location>
</feature>
<dbReference type="EMBL" id="JABBJJ010000444">
    <property type="protein sequence ID" value="NMO22599.1"/>
    <property type="molecule type" value="Genomic_DNA"/>
</dbReference>
<name>A0A848LY99_9BACT</name>
<evidence type="ECO:0000313" key="3">
    <source>
        <dbReference type="EMBL" id="NMO22599.1"/>
    </source>
</evidence>
<keyword evidence="2" id="KW-1133">Transmembrane helix</keyword>
<feature type="compositionally biased region" description="Acidic residues" evidence="1">
    <location>
        <begin position="264"/>
        <end position="300"/>
    </location>
</feature>
<evidence type="ECO:0000256" key="2">
    <source>
        <dbReference type="SAM" id="Phobius"/>
    </source>
</evidence>
<feature type="compositionally biased region" description="Low complexity" evidence="1">
    <location>
        <begin position="97"/>
        <end position="108"/>
    </location>
</feature>
<keyword evidence="2" id="KW-0472">Membrane</keyword>
<feature type="transmembrane region" description="Helical" evidence="2">
    <location>
        <begin position="434"/>
        <end position="452"/>
    </location>
</feature>
<evidence type="ECO:0000256" key="1">
    <source>
        <dbReference type="SAM" id="MobiDB-lite"/>
    </source>
</evidence>
<comment type="caution">
    <text evidence="3">The sequence shown here is derived from an EMBL/GenBank/DDBJ whole genome shotgun (WGS) entry which is preliminary data.</text>
</comment>
<gene>
    <name evidence="3" type="ORF">HG543_48255</name>
</gene>
<dbReference type="Proteomes" id="UP000518300">
    <property type="component" value="Unassembled WGS sequence"/>
</dbReference>
<reference evidence="3 4" key="1">
    <citation type="submission" date="2020-04" db="EMBL/GenBank/DDBJ databases">
        <title>Draft genome of Pyxidicoccus fallax type strain.</title>
        <authorList>
            <person name="Whitworth D.E."/>
        </authorList>
    </citation>
    <scope>NUCLEOTIDE SEQUENCE [LARGE SCALE GENOMIC DNA]</scope>
    <source>
        <strain evidence="3 4">DSM 14698</strain>
    </source>
</reference>
<keyword evidence="2" id="KW-0812">Transmembrane</keyword>
<feature type="region of interest" description="Disordered" evidence="1">
    <location>
        <begin position="94"/>
        <end position="113"/>
    </location>
</feature>
<feature type="compositionally biased region" description="Low complexity" evidence="1">
    <location>
        <begin position="183"/>
        <end position="195"/>
    </location>
</feature>
<organism evidence="3 4">
    <name type="scientific">Pyxidicoccus fallax</name>
    <dbReference type="NCBI Taxonomy" id="394095"/>
    <lineage>
        <taxon>Bacteria</taxon>
        <taxon>Pseudomonadati</taxon>
        <taxon>Myxococcota</taxon>
        <taxon>Myxococcia</taxon>
        <taxon>Myxococcales</taxon>
        <taxon>Cystobacterineae</taxon>
        <taxon>Myxococcaceae</taxon>
        <taxon>Pyxidicoccus</taxon>
    </lineage>
</organism>
<dbReference type="RefSeq" id="WP_169351729.1">
    <property type="nucleotide sequence ID" value="NZ_JABBJJ010000444.1"/>
</dbReference>
<feature type="region of interest" description="Disordered" evidence="1">
    <location>
        <begin position="255"/>
        <end position="320"/>
    </location>
</feature>
<feature type="transmembrane region" description="Helical" evidence="2">
    <location>
        <begin position="409"/>
        <end position="428"/>
    </location>
</feature>
<evidence type="ECO:0000313" key="4">
    <source>
        <dbReference type="Proteomes" id="UP000518300"/>
    </source>
</evidence>